<organism evidence="2 3">
    <name type="scientific">Agrobacterium tumefaciens</name>
    <dbReference type="NCBI Taxonomy" id="358"/>
    <lineage>
        <taxon>Bacteria</taxon>
        <taxon>Pseudomonadati</taxon>
        <taxon>Pseudomonadota</taxon>
        <taxon>Alphaproteobacteria</taxon>
        <taxon>Hyphomicrobiales</taxon>
        <taxon>Rhizobiaceae</taxon>
        <taxon>Rhizobium/Agrobacterium group</taxon>
        <taxon>Agrobacterium</taxon>
        <taxon>Agrobacterium tumefaciens complex</taxon>
    </lineage>
</organism>
<dbReference type="FunFam" id="3.40.30.10:FF:000331">
    <property type="entry name" value="Glutathione S-transferase"/>
    <property type="match status" value="1"/>
</dbReference>
<dbReference type="Proteomes" id="UP000237717">
    <property type="component" value="Chromosome I"/>
</dbReference>
<protein>
    <submittedName>
        <fullName evidence="2">Glutathione S-transferase</fullName>
    </submittedName>
</protein>
<dbReference type="CDD" id="cd03046">
    <property type="entry name" value="GST_N_GTT1_like"/>
    <property type="match status" value="1"/>
</dbReference>
<dbReference type="SUPFAM" id="SSF47616">
    <property type="entry name" value="GST C-terminal domain-like"/>
    <property type="match status" value="1"/>
</dbReference>
<dbReference type="SFLD" id="SFLDS00019">
    <property type="entry name" value="Glutathione_Transferase_(cytos"/>
    <property type="match status" value="1"/>
</dbReference>
<sequence>MPLWREWPGLCAHRAVSEAMSSSRFNPANEESYMNPVVSIFKYPPDGGRGYHRDMRVRWALEEVGQPYTLRHLTFSEMRRPEYLEMQPFGQMPIYQEGDLILFESGAIVLHIAQRFAGLLPDEANARSRSIMWMFAAVNTIEPCIASGSVGHLSQRLQQLGDTLGGKEWLEGAQFSAGDLMMVSVLRPLKHSDILLDSPGLQDYVERGEQRSAFQRALGNPPADRRTA</sequence>
<dbReference type="CDD" id="cd03207">
    <property type="entry name" value="GST_C_8"/>
    <property type="match status" value="1"/>
</dbReference>
<accession>A0A2L2LEK9</accession>
<reference evidence="2 3" key="1">
    <citation type="submission" date="2018-02" db="EMBL/GenBank/DDBJ databases">
        <title>Complete genome sequence of Agrobacterium tumefaciens 1D1609.</title>
        <authorList>
            <person name="Cho S.-T."/>
            <person name="Haryono M."/>
            <person name="Chang H.-H."/>
            <person name="Santos M.N."/>
            <person name="Lai E.-M."/>
            <person name="Kuo C.-H."/>
        </authorList>
    </citation>
    <scope>NUCLEOTIDE SEQUENCE [LARGE SCALE GENOMIC DNA]</scope>
    <source>
        <strain evidence="2 3">1D1609</strain>
    </source>
</reference>
<name>A0A2L2LEK9_AGRTU</name>
<dbReference type="PANTHER" id="PTHR44051">
    <property type="entry name" value="GLUTATHIONE S-TRANSFERASE-RELATED"/>
    <property type="match status" value="1"/>
</dbReference>
<dbReference type="Pfam" id="PF02798">
    <property type="entry name" value="GST_N"/>
    <property type="match status" value="1"/>
</dbReference>
<dbReference type="InterPro" id="IPR004045">
    <property type="entry name" value="Glutathione_S-Trfase_N"/>
</dbReference>
<dbReference type="InterPro" id="IPR036282">
    <property type="entry name" value="Glutathione-S-Trfase_C_sf"/>
</dbReference>
<dbReference type="SUPFAM" id="SSF52833">
    <property type="entry name" value="Thioredoxin-like"/>
    <property type="match status" value="1"/>
</dbReference>
<gene>
    <name evidence="2" type="primary">gst</name>
    <name evidence="2" type="ORF">At1D1609_27070</name>
</gene>
<dbReference type="PROSITE" id="PS50404">
    <property type="entry name" value="GST_NTER"/>
    <property type="match status" value="1"/>
</dbReference>
<evidence type="ECO:0000313" key="3">
    <source>
        <dbReference type="Proteomes" id="UP000237717"/>
    </source>
</evidence>
<dbReference type="Gene3D" id="1.20.1050.10">
    <property type="match status" value="1"/>
</dbReference>
<dbReference type="InterPro" id="IPR040079">
    <property type="entry name" value="Glutathione_S-Trfase"/>
</dbReference>
<dbReference type="PANTHER" id="PTHR44051:SF8">
    <property type="entry name" value="GLUTATHIONE S-TRANSFERASE GSTA"/>
    <property type="match status" value="1"/>
</dbReference>
<evidence type="ECO:0000259" key="1">
    <source>
        <dbReference type="PROSITE" id="PS50404"/>
    </source>
</evidence>
<dbReference type="EMBL" id="CP026924">
    <property type="protein sequence ID" value="AVH42761.1"/>
    <property type="molecule type" value="Genomic_DNA"/>
</dbReference>
<feature type="domain" description="GST N-terminal" evidence="1">
    <location>
        <begin position="41"/>
        <end position="120"/>
    </location>
</feature>
<proteinExistence type="predicted"/>
<dbReference type="InterPro" id="IPR036249">
    <property type="entry name" value="Thioredoxin-like_sf"/>
</dbReference>
<dbReference type="Gene3D" id="3.40.30.10">
    <property type="entry name" value="Glutaredoxin"/>
    <property type="match status" value="1"/>
</dbReference>
<keyword evidence="2" id="KW-0808">Transferase</keyword>
<dbReference type="GO" id="GO:0016740">
    <property type="term" value="F:transferase activity"/>
    <property type="evidence" value="ECO:0007669"/>
    <property type="project" value="UniProtKB-KW"/>
</dbReference>
<evidence type="ECO:0000313" key="2">
    <source>
        <dbReference type="EMBL" id="AVH42761.1"/>
    </source>
</evidence>
<dbReference type="AlphaFoldDB" id="A0A2L2LEK9"/>